<comment type="caution">
    <text evidence="1">The sequence shown here is derived from an EMBL/GenBank/DDBJ whole genome shotgun (WGS) entry which is preliminary data.</text>
</comment>
<gene>
    <name evidence="1" type="ORF">Z955_07145</name>
</gene>
<protein>
    <submittedName>
        <fullName evidence="1">Uncharacterized protein</fullName>
    </submittedName>
</protein>
<name>A0A0A0IJ49_CLOBO</name>
<reference evidence="1 2" key="1">
    <citation type="submission" date="2014-01" db="EMBL/GenBank/DDBJ databases">
        <title>Plasmidome dynamics in the species complex Clostridium novyi sensu lato converts strains of independent lineages into distinctly different pathogens.</title>
        <authorList>
            <person name="Skarin H."/>
            <person name="Segerman B."/>
        </authorList>
    </citation>
    <scope>NUCLEOTIDE SEQUENCE [LARGE SCALE GENOMIC DNA]</scope>
    <source>
        <strain evidence="1 2">DC5</strain>
    </source>
</reference>
<organism evidence="1 2">
    <name type="scientific">Clostridium botulinum C/D str. DC5</name>
    <dbReference type="NCBI Taxonomy" id="1443128"/>
    <lineage>
        <taxon>Bacteria</taxon>
        <taxon>Bacillati</taxon>
        <taxon>Bacillota</taxon>
        <taxon>Clostridia</taxon>
        <taxon>Eubacteriales</taxon>
        <taxon>Clostridiaceae</taxon>
        <taxon>Clostridium</taxon>
    </lineage>
</organism>
<sequence>MSFRESISYSKDFLTGKRVEKVKNKLIMPVQGVATVKLYDDLTGKQIYQAKSENRITAALANPAFLDGFYYPMIDNKQQYLLKEIFKTYPFRVITLTTGDIAEDPYDYWTWGDIIGYADAWYTYSGDSELRGTVNKGEWSRTNKDGKGIKHFVFDFPTHVANGTFKSIYWTGGQRDDSSAQMPRINYTYKKRTIEEENHSIPKYNLCTDEKNLYALKPQYTTITVYDKFTTEKKNDITIKVKAKAIAYDGSNFWILIEDGSFKKLDKNFNIISSYPKSPKVPDNLVYNVEYYDIAVTESNVYITYKGCINRNGNSKDYRSCVAMYDKDGTFVKKAEIHDGTGYRLHITRIPNNKLYVIVNNCRGIQLNSDLNIYGSTELASTGYYSISWDFDTQTLFAYNDYGSGSINEYYIVPASAHTLLPEPVTKTPVNTMKIQYDFTCDYVYPLDMPAH</sequence>
<dbReference type="AlphaFoldDB" id="A0A0A0IJ49"/>
<dbReference type="RefSeq" id="WP_039259475.1">
    <property type="nucleotide sequence ID" value="NZ_JDRY01000033.1"/>
</dbReference>
<evidence type="ECO:0000313" key="2">
    <source>
        <dbReference type="Proteomes" id="UP000030014"/>
    </source>
</evidence>
<accession>A0A0A0IJ49</accession>
<dbReference type="EMBL" id="JDRY01000033">
    <property type="protein sequence ID" value="KGM99590.1"/>
    <property type="molecule type" value="Genomic_DNA"/>
</dbReference>
<proteinExistence type="predicted"/>
<dbReference type="Proteomes" id="UP000030014">
    <property type="component" value="Unassembled WGS sequence"/>
</dbReference>
<evidence type="ECO:0000313" key="1">
    <source>
        <dbReference type="EMBL" id="KGM99590.1"/>
    </source>
</evidence>